<dbReference type="AlphaFoldDB" id="A0A1S7DUY8"/>
<sequence>MEQPKIHLTPADKYILKPVNKFISKSTTGGIVLFIAALIAIFFANSEWSEEYEHFWHQHIAISFGKYSLDLSLHHWINDGLMAIFFFVVGLELKRELTNGELASPKKAMLPIIAAIGGMIFPALIYTFFNNGTDAAHGWGIPMATDIAFALGVMYLLGNKVPLPLKVFLTALAIVDDLGAVLVIAIFYTNELHMGYLSLGLGIFALMLFSNKMGVKSIIHYAILGIGGVWLCFLMSGVHATIAAVLAAFAIPASARVNESYFVYKMRELRDKFLGIDPDEKQEDLTDEQIRVVEDMHDLTRETIPPSQRLEHGMHSFVSFIVMPIFALCNAAIPISFDNGLSLVTIGVILGLLLGKVLGIFGLLGTLIKLKIVKKTEGLSMKNLLGVAFLASIGFTMSLFITELAFDTKLHPEYVPEAKMGIIIASLIGGIVGYLILNTNKEERKGGENI</sequence>
<proteinExistence type="inferred from homology"/>
<dbReference type="RefSeq" id="WP_079208093.1">
    <property type="nucleotide sequence ID" value="NZ_CP011859.1"/>
</dbReference>
<evidence type="ECO:0000313" key="8">
    <source>
        <dbReference type="Proteomes" id="UP000189883"/>
    </source>
</evidence>
<comment type="subcellular location">
    <subcellularLocation>
        <location evidence="1">Cell inner membrane</location>
        <topology evidence="1">Multi-pass membrane protein</topology>
    </subcellularLocation>
    <subcellularLocation>
        <location evidence="6">Cell membrane</location>
        <topology evidence="6">Multi-pass membrane protein</topology>
    </subcellularLocation>
</comment>
<reference evidence="7 8" key="1">
    <citation type="submission" date="2015-06" db="EMBL/GenBank/DDBJ databases">
        <title>R. anatipestifer strain HXb2 is the most virulent strain so far, and the genome sequence would help us uncover the pathogenesis.</title>
        <authorList>
            <person name="Hu Q."/>
            <person name="Qi J."/>
            <person name="Bo H."/>
            <person name="Liu G."/>
            <person name="Tao M."/>
            <person name="Ding Y."/>
            <person name="Xue Y."/>
        </authorList>
    </citation>
    <scope>NUCLEOTIDE SEQUENCE [LARGE SCALE GENOMIC DNA]</scope>
    <source>
        <strain evidence="7 8">HXb2</strain>
    </source>
</reference>
<keyword evidence="6" id="KW-0406">Ion transport</keyword>
<feature type="transmembrane region" description="Helical" evidence="6">
    <location>
        <begin position="22"/>
        <end position="44"/>
    </location>
</feature>
<feature type="transmembrane region" description="Helical" evidence="6">
    <location>
        <begin position="194"/>
        <end position="211"/>
    </location>
</feature>
<dbReference type="NCBIfam" id="TIGR00773">
    <property type="entry name" value="NhaA"/>
    <property type="match status" value="1"/>
</dbReference>
<feature type="transmembrane region" description="Helical" evidence="6">
    <location>
        <begin position="169"/>
        <end position="188"/>
    </location>
</feature>
<evidence type="ECO:0000256" key="2">
    <source>
        <dbReference type="ARBA" id="ARBA00022475"/>
    </source>
</evidence>
<keyword evidence="6" id="KW-0050">Antiport</keyword>
<feature type="transmembrane region" description="Helical" evidence="6">
    <location>
        <begin position="384"/>
        <end position="406"/>
    </location>
</feature>
<name>A0A1S7DUY8_RIEAN</name>
<evidence type="ECO:0000256" key="5">
    <source>
        <dbReference type="ARBA" id="ARBA00023136"/>
    </source>
</evidence>
<dbReference type="Proteomes" id="UP000189883">
    <property type="component" value="Chromosome"/>
</dbReference>
<evidence type="ECO:0000313" key="7">
    <source>
        <dbReference type="EMBL" id="AQY22924.1"/>
    </source>
</evidence>
<feature type="transmembrane region" description="Helical" evidence="6">
    <location>
        <begin position="317"/>
        <end position="337"/>
    </location>
</feature>
<keyword evidence="4 6" id="KW-1133">Transmembrane helix</keyword>
<organism evidence="7 8">
    <name type="scientific">Riemerella anatipestifer</name>
    <name type="common">Moraxella anatipestifer</name>
    <dbReference type="NCBI Taxonomy" id="34085"/>
    <lineage>
        <taxon>Bacteria</taxon>
        <taxon>Pseudomonadati</taxon>
        <taxon>Bacteroidota</taxon>
        <taxon>Flavobacteriia</taxon>
        <taxon>Flavobacteriales</taxon>
        <taxon>Weeksellaceae</taxon>
        <taxon>Riemerella</taxon>
    </lineage>
</organism>
<feature type="transmembrane region" description="Helical" evidence="6">
    <location>
        <begin position="418"/>
        <end position="437"/>
    </location>
</feature>
<feature type="transmembrane region" description="Helical" evidence="6">
    <location>
        <begin position="343"/>
        <end position="364"/>
    </location>
</feature>
<feature type="transmembrane region" description="Helical" evidence="6">
    <location>
        <begin position="218"/>
        <end position="236"/>
    </location>
</feature>
<keyword evidence="6" id="KW-0915">Sodium</keyword>
<feature type="transmembrane region" description="Helical" evidence="6">
    <location>
        <begin position="135"/>
        <end position="157"/>
    </location>
</feature>
<dbReference type="HAMAP" id="MF_01844">
    <property type="entry name" value="NhaA"/>
    <property type="match status" value="1"/>
</dbReference>
<comment type="catalytic activity">
    <reaction evidence="6">
        <text>Na(+)(in) + 2 H(+)(out) = Na(+)(out) + 2 H(+)(in)</text>
        <dbReference type="Rhea" id="RHEA:29251"/>
        <dbReference type="ChEBI" id="CHEBI:15378"/>
        <dbReference type="ChEBI" id="CHEBI:29101"/>
    </reaction>
</comment>
<evidence type="ECO:0000256" key="4">
    <source>
        <dbReference type="ARBA" id="ARBA00022989"/>
    </source>
</evidence>
<evidence type="ECO:0000256" key="1">
    <source>
        <dbReference type="ARBA" id="ARBA00004429"/>
    </source>
</evidence>
<dbReference type="PANTHER" id="PTHR30341">
    <property type="entry name" value="SODIUM ION/PROTON ANTIPORTER NHAA-RELATED"/>
    <property type="match status" value="1"/>
</dbReference>
<accession>A0A1S7DUY8</accession>
<comment type="function">
    <text evidence="6">Na(+)/H(+) antiporter that extrudes sodium in exchange for external protons.</text>
</comment>
<protein>
    <recommendedName>
        <fullName evidence="6">Na(+)/H(+) antiporter NhaA</fullName>
    </recommendedName>
    <alternativeName>
        <fullName evidence="6">Sodium/proton antiporter NhaA</fullName>
    </alternativeName>
</protein>
<keyword evidence="6" id="KW-0813">Transport</keyword>
<feature type="transmembrane region" description="Helical" evidence="6">
    <location>
        <begin position="73"/>
        <end position="91"/>
    </location>
</feature>
<dbReference type="GO" id="GO:0015385">
    <property type="term" value="F:sodium:proton antiporter activity"/>
    <property type="evidence" value="ECO:0007669"/>
    <property type="project" value="UniProtKB-UniRule"/>
</dbReference>
<dbReference type="InterPro" id="IPR004670">
    <property type="entry name" value="NhaA"/>
</dbReference>
<keyword evidence="6" id="KW-0739">Sodium transport</keyword>
<keyword evidence="5 6" id="KW-0472">Membrane</keyword>
<evidence type="ECO:0000256" key="6">
    <source>
        <dbReference type="HAMAP-Rule" id="MF_01844"/>
    </source>
</evidence>
<feature type="transmembrane region" description="Helical" evidence="6">
    <location>
        <begin position="112"/>
        <end position="129"/>
    </location>
</feature>
<gene>
    <name evidence="6 7" type="primary">nhaA</name>
    <name evidence="7" type="ORF">AB406_1983</name>
</gene>
<keyword evidence="2 6" id="KW-1003">Cell membrane</keyword>
<dbReference type="GO" id="GO:0006885">
    <property type="term" value="P:regulation of pH"/>
    <property type="evidence" value="ECO:0007669"/>
    <property type="project" value="UniProtKB-UniRule"/>
</dbReference>
<comment type="similarity">
    <text evidence="6">Belongs to the NhaA Na(+)/H(+) (TC 2.A.33) antiporter family.</text>
</comment>
<dbReference type="GO" id="GO:0005886">
    <property type="term" value="C:plasma membrane"/>
    <property type="evidence" value="ECO:0007669"/>
    <property type="project" value="UniProtKB-SubCell"/>
</dbReference>
<dbReference type="PANTHER" id="PTHR30341:SF0">
    <property type="entry name" value="NA(+)_H(+) ANTIPORTER NHAA"/>
    <property type="match status" value="1"/>
</dbReference>
<evidence type="ECO:0000256" key="3">
    <source>
        <dbReference type="ARBA" id="ARBA00022692"/>
    </source>
</evidence>
<dbReference type="Gene3D" id="1.20.1530.10">
    <property type="entry name" value="Na+/H+ antiporter like domain"/>
    <property type="match status" value="1"/>
</dbReference>
<dbReference type="Pfam" id="PF06965">
    <property type="entry name" value="Na_H_antiport_1"/>
    <property type="match status" value="1"/>
</dbReference>
<feature type="transmembrane region" description="Helical" evidence="6">
    <location>
        <begin position="242"/>
        <end position="264"/>
    </location>
</feature>
<dbReference type="EMBL" id="CP011859">
    <property type="protein sequence ID" value="AQY22924.1"/>
    <property type="molecule type" value="Genomic_DNA"/>
</dbReference>
<keyword evidence="3 6" id="KW-0812">Transmembrane</keyword>
<dbReference type="InterPro" id="IPR023171">
    <property type="entry name" value="Na/H_antiporter_dom_sf"/>
</dbReference>